<dbReference type="GO" id="GO:0046872">
    <property type="term" value="F:metal ion binding"/>
    <property type="evidence" value="ECO:0007669"/>
    <property type="project" value="UniProtKB-KW"/>
</dbReference>
<keyword evidence="3" id="KW-0349">Heme</keyword>
<proteinExistence type="inferred from homology"/>
<keyword evidence="4" id="KW-0479">Metal-binding</keyword>
<protein>
    <submittedName>
        <fullName evidence="11">Chloroperoxidase</fullName>
    </submittedName>
</protein>
<evidence type="ECO:0000313" key="11">
    <source>
        <dbReference type="EMBL" id="EQL00555.1"/>
    </source>
</evidence>
<feature type="region of interest" description="Disordered" evidence="8">
    <location>
        <begin position="286"/>
        <end position="392"/>
    </location>
</feature>
<dbReference type="HOGENOM" id="CLU_704177_0_0_1"/>
<evidence type="ECO:0000256" key="6">
    <source>
        <dbReference type="ARBA" id="ARBA00023004"/>
    </source>
</evidence>
<evidence type="ECO:0000256" key="8">
    <source>
        <dbReference type="SAM" id="MobiDB-lite"/>
    </source>
</evidence>
<gene>
    <name evidence="11" type="ORF">OCS_03740</name>
</gene>
<keyword evidence="9" id="KW-0732">Signal</keyword>
<accession>T5A512</accession>
<evidence type="ECO:0000256" key="7">
    <source>
        <dbReference type="ARBA" id="ARBA00025795"/>
    </source>
</evidence>
<keyword evidence="6" id="KW-0408">Iron</keyword>
<evidence type="ECO:0000256" key="5">
    <source>
        <dbReference type="ARBA" id="ARBA00023002"/>
    </source>
</evidence>
<dbReference type="EMBL" id="KE652777">
    <property type="protein sequence ID" value="EQL00555.1"/>
    <property type="molecule type" value="Genomic_DNA"/>
</dbReference>
<dbReference type="SUPFAM" id="SSF47571">
    <property type="entry name" value="Cloroperoxidase"/>
    <property type="match status" value="1"/>
</dbReference>
<evidence type="ECO:0000256" key="4">
    <source>
        <dbReference type="ARBA" id="ARBA00022723"/>
    </source>
</evidence>
<comment type="cofactor">
    <cofactor evidence="1">
        <name>heme b</name>
        <dbReference type="ChEBI" id="CHEBI:60344"/>
    </cofactor>
</comment>
<evidence type="ECO:0000256" key="9">
    <source>
        <dbReference type="SAM" id="SignalP"/>
    </source>
</evidence>
<comment type="similarity">
    <text evidence="7">Belongs to the chloroperoxidase family.</text>
</comment>
<dbReference type="Proteomes" id="UP000019374">
    <property type="component" value="Unassembled WGS sequence"/>
</dbReference>
<evidence type="ECO:0000256" key="2">
    <source>
        <dbReference type="ARBA" id="ARBA00022559"/>
    </source>
</evidence>
<evidence type="ECO:0000256" key="3">
    <source>
        <dbReference type="ARBA" id="ARBA00022617"/>
    </source>
</evidence>
<reference evidence="11 12" key="1">
    <citation type="journal article" date="2013" name="Chin. Sci. Bull.">
        <title>Genome survey uncovers the secrets of sex and lifestyle in caterpillar fungus.</title>
        <authorList>
            <person name="Hu X."/>
            <person name="Zhang Y."/>
            <person name="Xiao G."/>
            <person name="Zheng P."/>
            <person name="Xia Y."/>
            <person name="Zhang X."/>
            <person name="St Leger R.J."/>
            <person name="Liu X."/>
            <person name="Wang C."/>
        </authorList>
    </citation>
    <scope>NUCLEOTIDE SEQUENCE [LARGE SCALE GENOMIC DNA]</scope>
    <source>
        <strain evidence="12">Co18 / CGMCC 3.14243</strain>
        <tissue evidence="11">Fruit-body</tissue>
    </source>
</reference>
<keyword evidence="2 11" id="KW-0575">Peroxidase</keyword>
<evidence type="ECO:0000259" key="10">
    <source>
        <dbReference type="PROSITE" id="PS51405"/>
    </source>
</evidence>
<evidence type="ECO:0000256" key="1">
    <source>
        <dbReference type="ARBA" id="ARBA00001970"/>
    </source>
</evidence>
<name>T5A512_OPHSC</name>
<feature type="chain" id="PRO_5004596653" evidence="9">
    <location>
        <begin position="22"/>
        <end position="392"/>
    </location>
</feature>
<dbReference type="Gene3D" id="1.10.489.10">
    <property type="entry name" value="Chloroperoxidase-like"/>
    <property type="match status" value="2"/>
</dbReference>
<evidence type="ECO:0000313" key="12">
    <source>
        <dbReference type="Proteomes" id="UP000019374"/>
    </source>
</evidence>
<keyword evidence="5" id="KW-0560">Oxidoreductase</keyword>
<sequence length="392" mass="43416">MKPQTPHTFLLWLLASGLSLAERPRLDLDDARFKDWKPAGDGDSRSACPGLNSLANHGFLPHDGTGINAQSVVRACFEGFGMSPEVPAIIVLKGLEDAGLGINDNFNLHDADRSSWKIEHSRSFTRQDIGSGRSARRVFSLPATGLGRCSPRPRGLWGGVLSTANYDRAAAGHGAVESARLLLMLGSAEGAQLNFIRSVLEQEKLPRDLGWEPQEFSGRIDVMLDVAARSQAPDKMLRCASNGRVATRLDIIKLFESSSPDFTERVKNLLRDTDFDDEASIFEALDRIDGEKKQDEADQKSTECDPDSQSQVHESDSDGHDRDSEGDSGSKPEEGSNAKRDDEKDTEEDSDERDDFDEDDPEEDSNTDDEFDEQDDFDEQDESDKRNDDFDE</sequence>
<feature type="domain" description="Heme haloperoxidase family profile" evidence="10">
    <location>
        <begin position="32"/>
        <end position="228"/>
    </location>
</feature>
<dbReference type="AlphaFoldDB" id="T5A512"/>
<dbReference type="OrthoDB" id="407298at2759"/>
<feature type="compositionally biased region" description="Basic and acidic residues" evidence="8">
    <location>
        <begin position="286"/>
        <end position="303"/>
    </location>
</feature>
<dbReference type="InterPro" id="IPR036851">
    <property type="entry name" value="Chloroperoxidase-like_sf"/>
</dbReference>
<dbReference type="InterPro" id="IPR000028">
    <property type="entry name" value="Chloroperoxidase"/>
</dbReference>
<dbReference type="eggNOG" id="ENOG502R9CG">
    <property type="taxonomic scope" value="Eukaryota"/>
</dbReference>
<feature type="signal peptide" evidence="9">
    <location>
        <begin position="1"/>
        <end position="21"/>
    </location>
</feature>
<organism evidence="11 12">
    <name type="scientific">Ophiocordyceps sinensis (strain Co18 / CGMCC 3.14243)</name>
    <name type="common">Yarsagumba caterpillar fungus</name>
    <name type="synonym">Hirsutella sinensis</name>
    <dbReference type="NCBI Taxonomy" id="911162"/>
    <lineage>
        <taxon>Eukaryota</taxon>
        <taxon>Fungi</taxon>
        <taxon>Dikarya</taxon>
        <taxon>Ascomycota</taxon>
        <taxon>Pezizomycotina</taxon>
        <taxon>Sordariomycetes</taxon>
        <taxon>Hypocreomycetidae</taxon>
        <taxon>Hypocreales</taxon>
        <taxon>Ophiocordycipitaceae</taxon>
        <taxon>Ophiocordyceps</taxon>
    </lineage>
</organism>
<dbReference type="Pfam" id="PF01328">
    <property type="entry name" value="Peroxidase_2"/>
    <property type="match status" value="1"/>
</dbReference>
<dbReference type="PROSITE" id="PS51405">
    <property type="entry name" value="HEME_HALOPEROXIDASE"/>
    <property type="match status" value="1"/>
</dbReference>
<feature type="compositionally biased region" description="Basic and acidic residues" evidence="8">
    <location>
        <begin position="383"/>
        <end position="392"/>
    </location>
</feature>
<feature type="compositionally biased region" description="Basic and acidic residues" evidence="8">
    <location>
        <begin position="313"/>
        <end position="343"/>
    </location>
</feature>
<dbReference type="GO" id="GO:0004601">
    <property type="term" value="F:peroxidase activity"/>
    <property type="evidence" value="ECO:0007669"/>
    <property type="project" value="UniProtKB-KW"/>
</dbReference>
<feature type="compositionally biased region" description="Acidic residues" evidence="8">
    <location>
        <begin position="344"/>
        <end position="382"/>
    </location>
</feature>
<dbReference type="PANTHER" id="PTHR33577">
    <property type="entry name" value="STERIGMATOCYSTIN BIOSYNTHESIS PEROXIDASE STCC-RELATED"/>
    <property type="match status" value="1"/>
</dbReference>
<dbReference type="PANTHER" id="PTHR33577:SF9">
    <property type="entry name" value="PEROXIDASE STCC"/>
    <property type="match status" value="1"/>
</dbReference>